<dbReference type="EMBL" id="JRPR02000001">
    <property type="protein sequence ID" value="TLD97664.1"/>
    <property type="molecule type" value="Genomic_DNA"/>
</dbReference>
<comment type="caution">
    <text evidence="2">The sequence shown here is derived from an EMBL/GenBank/DDBJ whole genome shotgun (WGS) entry which is preliminary data.</text>
</comment>
<evidence type="ECO:0000313" key="2">
    <source>
        <dbReference type="EMBL" id="TLD97664.1"/>
    </source>
</evidence>
<evidence type="ECO:0000256" key="1">
    <source>
        <dbReference type="SAM" id="MobiDB-lite"/>
    </source>
</evidence>
<feature type="compositionally biased region" description="Polar residues" evidence="1">
    <location>
        <begin position="45"/>
        <end position="56"/>
    </location>
</feature>
<dbReference type="RefSeq" id="WP_034354804.1">
    <property type="nucleotide sequence ID" value="NZ_JRPR02000001.1"/>
</dbReference>
<sequence>MKYKVLYDCQINKVHCTQGSIIDMPQGTDEGYIQRLLAMRAIQSVENTESSQSTENAAKARKAKAVK</sequence>
<feature type="region of interest" description="Disordered" evidence="1">
    <location>
        <begin position="45"/>
        <end position="67"/>
    </location>
</feature>
<dbReference type="OrthoDB" id="5330078at2"/>
<dbReference type="AlphaFoldDB" id="A0A4U8TDC1"/>
<organism evidence="2 3">
    <name type="scientific">Helicobacter jaachi</name>
    <dbReference type="NCBI Taxonomy" id="1677920"/>
    <lineage>
        <taxon>Bacteria</taxon>
        <taxon>Pseudomonadati</taxon>
        <taxon>Campylobacterota</taxon>
        <taxon>Epsilonproteobacteria</taxon>
        <taxon>Campylobacterales</taxon>
        <taxon>Helicobacteraceae</taxon>
        <taxon>Helicobacter</taxon>
    </lineage>
</organism>
<protein>
    <submittedName>
        <fullName evidence="2">Uncharacterized protein</fullName>
    </submittedName>
</protein>
<keyword evidence="3" id="KW-1185">Reference proteome</keyword>
<proteinExistence type="predicted"/>
<accession>A0A4U8TDC1</accession>
<name>A0A4U8TDC1_9HELI</name>
<dbReference type="Proteomes" id="UP000029733">
    <property type="component" value="Unassembled WGS sequence"/>
</dbReference>
<dbReference type="STRING" id="1677920.LS71_05525"/>
<evidence type="ECO:0000313" key="3">
    <source>
        <dbReference type="Proteomes" id="UP000029733"/>
    </source>
</evidence>
<reference evidence="2 3" key="1">
    <citation type="journal article" date="2014" name="Genome Announc.">
        <title>Draft genome sequences of eight enterohepatic helicobacter species isolated from both laboratory and wild rodents.</title>
        <authorList>
            <person name="Sheh A."/>
            <person name="Shen Z."/>
            <person name="Fox J.G."/>
        </authorList>
    </citation>
    <scope>NUCLEOTIDE SEQUENCE [LARGE SCALE GENOMIC DNA]</scope>
    <source>
        <strain evidence="2 3">MIT 09-6949</strain>
    </source>
</reference>
<gene>
    <name evidence="2" type="ORF">LS71_002685</name>
</gene>